<dbReference type="InterPro" id="IPR044946">
    <property type="entry name" value="Restrct_endonuc_typeI_TRD_sf"/>
</dbReference>
<dbReference type="Proteomes" id="UP000482155">
    <property type="component" value="Unassembled WGS sequence"/>
</dbReference>
<dbReference type="InterPro" id="IPR052021">
    <property type="entry name" value="Type-I_RS_S_subunit"/>
</dbReference>
<keyword evidence="2" id="KW-0680">Restriction system</keyword>
<dbReference type="CDD" id="cd17246">
    <property type="entry name" value="RMtype1_S_SonII-TRD2-CR2_like"/>
    <property type="match status" value="1"/>
</dbReference>
<dbReference type="PANTHER" id="PTHR30408">
    <property type="entry name" value="TYPE-1 RESTRICTION ENZYME ECOKI SPECIFICITY PROTEIN"/>
    <property type="match status" value="1"/>
</dbReference>
<dbReference type="RefSeq" id="WP_163961127.1">
    <property type="nucleotide sequence ID" value="NZ_JAAIVB010000013.1"/>
</dbReference>
<evidence type="ECO:0000256" key="3">
    <source>
        <dbReference type="ARBA" id="ARBA00023125"/>
    </source>
</evidence>
<evidence type="ECO:0000259" key="4">
    <source>
        <dbReference type="Pfam" id="PF01420"/>
    </source>
</evidence>
<name>A0A6B3SQD7_9BURK</name>
<dbReference type="Gene3D" id="3.90.220.20">
    <property type="entry name" value="DNA methylase specificity domains"/>
    <property type="match status" value="2"/>
</dbReference>
<dbReference type="PANTHER" id="PTHR30408:SF13">
    <property type="entry name" value="TYPE I RESTRICTION ENZYME HINDI SPECIFICITY SUBUNIT"/>
    <property type="match status" value="1"/>
</dbReference>
<evidence type="ECO:0000256" key="1">
    <source>
        <dbReference type="ARBA" id="ARBA00010923"/>
    </source>
</evidence>
<dbReference type="Pfam" id="PF01420">
    <property type="entry name" value="Methylase_S"/>
    <property type="match status" value="2"/>
</dbReference>
<reference evidence="5 6" key="1">
    <citation type="submission" date="2020-02" db="EMBL/GenBank/DDBJ databases">
        <authorList>
            <person name="Kim M.K."/>
        </authorList>
    </citation>
    <scope>NUCLEOTIDE SEQUENCE [LARGE SCALE GENOMIC DNA]</scope>
    <source>
        <strain evidence="5 6">17J57-3</strain>
    </source>
</reference>
<proteinExistence type="inferred from homology"/>
<evidence type="ECO:0000256" key="2">
    <source>
        <dbReference type="ARBA" id="ARBA00022747"/>
    </source>
</evidence>
<organism evidence="5 6">
    <name type="scientific">Noviherbaspirillum galbum</name>
    <dbReference type="NCBI Taxonomy" id="2709383"/>
    <lineage>
        <taxon>Bacteria</taxon>
        <taxon>Pseudomonadati</taxon>
        <taxon>Pseudomonadota</taxon>
        <taxon>Betaproteobacteria</taxon>
        <taxon>Burkholderiales</taxon>
        <taxon>Oxalobacteraceae</taxon>
        <taxon>Noviherbaspirillum</taxon>
    </lineage>
</organism>
<protein>
    <recommendedName>
        <fullName evidence="4">Type I restriction modification DNA specificity domain-containing protein</fullName>
    </recommendedName>
</protein>
<dbReference type="EMBL" id="JAAIVB010000013">
    <property type="protein sequence ID" value="NEX60632.1"/>
    <property type="molecule type" value="Genomic_DNA"/>
</dbReference>
<dbReference type="InterPro" id="IPR000055">
    <property type="entry name" value="Restrct_endonuc_typeI_TRD"/>
</dbReference>
<evidence type="ECO:0000313" key="5">
    <source>
        <dbReference type="EMBL" id="NEX60632.1"/>
    </source>
</evidence>
<gene>
    <name evidence="5" type="ORF">G3574_06050</name>
</gene>
<dbReference type="GO" id="GO:0009307">
    <property type="term" value="P:DNA restriction-modification system"/>
    <property type="evidence" value="ECO:0007669"/>
    <property type="project" value="UniProtKB-KW"/>
</dbReference>
<dbReference type="GO" id="GO:0003677">
    <property type="term" value="F:DNA binding"/>
    <property type="evidence" value="ECO:0007669"/>
    <property type="project" value="UniProtKB-KW"/>
</dbReference>
<keyword evidence="3" id="KW-0238">DNA-binding</keyword>
<feature type="domain" description="Type I restriction modification DNA specificity" evidence="4">
    <location>
        <begin position="68"/>
        <end position="186"/>
    </location>
</feature>
<keyword evidence="6" id="KW-1185">Reference proteome</keyword>
<feature type="domain" description="Type I restriction modification DNA specificity" evidence="4">
    <location>
        <begin position="236"/>
        <end position="399"/>
    </location>
</feature>
<comment type="caution">
    <text evidence="5">The sequence shown here is derived from an EMBL/GenBank/DDBJ whole genome shotgun (WGS) entry which is preliminary data.</text>
</comment>
<accession>A0A6B3SQD7</accession>
<evidence type="ECO:0000313" key="6">
    <source>
        <dbReference type="Proteomes" id="UP000482155"/>
    </source>
</evidence>
<sequence>MSFRFPEDWKVTPADVYCVRVADGTHDSPKFVDHGHPLVTSKNVKSGRIDLSGANLISTSDFDEINKRSMVHQWDVIITMIGTVGEVCLVQEESPPYAIKNVGLFKCNGDELAASWLYYWLVSPIAQQLIHARKKGTTQQYISLGELRKLPIAEPTSKYEKDRIVSVLRSLDQRISLLRETNATLEAIAQSVFKSWFVDFDPVRAKHEGREPNGMDAETAGLFSTEFEESELGSIPKGWTIGKLGDVLSLRNERVKSGRETAALPYVPIECISSKVPFLEDHKPGDEANSSLTLFRKGDILFGAMRPYFHKVCIAPYDGVTRTTVFTLTPKNKRAQAYALFQAYQSSTVDYATQHSEGSTIPYAKWKGSLEVMPIVLPPPPIQEAFSSIVEPLLNKANDGLQQAKILAELREELLPRLMSGELRLREVEEQFNDALTGT</sequence>
<dbReference type="SUPFAM" id="SSF116734">
    <property type="entry name" value="DNA methylase specificity domain"/>
    <property type="match status" value="2"/>
</dbReference>
<dbReference type="AlphaFoldDB" id="A0A6B3SQD7"/>
<comment type="similarity">
    <text evidence="1">Belongs to the type-I restriction system S methylase family.</text>
</comment>